<proteinExistence type="predicted"/>
<dbReference type="AlphaFoldDB" id="A0A5J5D4H6"/>
<reference evidence="2 3" key="1">
    <citation type="submission" date="2019-08" db="EMBL/GenBank/DDBJ databases">
        <title>A chromosome-level genome assembly, high-density linkage maps, and genome scans reveal the genomic architecture of hybrid incompatibilities underlying speciation via character displacement in darters (Percidae: Etheostominae).</title>
        <authorList>
            <person name="Moran R.L."/>
            <person name="Catchen J.M."/>
            <person name="Fuller R.C."/>
        </authorList>
    </citation>
    <scope>NUCLEOTIDE SEQUENCE [LARGE SCALE GENOMIC DNA]</scope>
    <source>
        <strain evidence="2">EspeVRDwgs_2016</strain>
        <tissue evidence="2">Muscle</tissue>
    </source>
</reference>
<keyword evidence="3" id="KW-1185">Reference proteome</keyword>
<sequence length="210" mass="23167">MIGGQDDAGNVNESKMEKRKRRTSSRLSQTQTKHQDISVPFTKLSTSHVKSKKAQCFFVARVMGSLVSAVTRGQKILDIINDTTLSSGLDLSSAVEVRTQQPSTATLSSRLVVFVFGVKSLQQGSQDVPRDLLVLVYQRLNCLLHLQSNSTAVYVGVIRDGITEEEERVGLITEQSLAHSSRGNPQQVTTPQSPHALFLRTVDHTEHLQQ</sequence>
<evidence type="ECO:0000313" key="2">
    <source>
        <dbReference type="EMBL" id="KAA8587586.1"/>
    </source>
</evidence>
<protein>
    <submittedName>
        <fullName evidence="2">Uncharacterized protein</fullName>
    </submittedName>
</protein>
<name>A0A5J5D4H6_9PERO</name>
<gene>
    <name evidence="2" type="ORF">FQN60_016448</name>
</gene>
<feature type="region of interest" description="Disordered" evidence="1">
    <location>
        <begin position="1"/>
        <end position="34"/>
    </location>
</feature>
<organism evidence="2 3">
    <name type="scientific">Etheostoma spectabile</name>
    <name type="common">orangethroat darter</name>
    <dbReference type="NCBI Taxonomy" id="54343"/>
    <lineage>
        <taxon>Eukaryota</taxon>
        <taxon>Metazoa</taxon>
        <taxon>Chordata</taxon>
        <taxon>Craniata</taxon>
        <taxon>Vertebrata</taxon>
        <taxon>Euteleostomi</taxon>
        <taxon>Actinopterygii</taxon>
        <taxon>Neopterygii</taxon>
        <taxon>Teleostei</taxon>
        <taxon>Neoteleostei</taxon>
        <taxon>Acanthomorphata</taxon>
        <taxon>Eupercaria</taxon>
        <taxon>Perciformes</taxon>
        <taxon>Percoidei</taxon>
        <taxon>Percidae</taxon>
        <taxon>Etheostomatinae</taxon>
        <taxon>Etheostoma</taxon>
    </lineage>
</organism>
<dbReference type="EMBL" id="VOFY01000012">
    <property type="protein sequence ID" value="KAA8587586.1"/>
    <property type="molecule type" value="Genomic_DNA"/>
</dbReference>
<accession>A0A5J5D4H6</accession>
<dbReference type="Proteomes" id="UP000327493">
    <property type="component" value="Chromosome 12"/>
</dbReference>
<comment type="caution">
    <text evidence="2">The sequence shown here is derived from an EMBL/GenBank/DDBJ whole genome shotgun (WGS) entry which is preliminary data.</text>
</comment>
<evidence type="ECO:0000256" key="1">
    <source>
        <dbReference type="SAM" id="MobiDB-lite"/>
    </source>
</evidence>
<evidence type="ECO:0000313" key="3">
    <source>
        <dbReference type="Proteomes" id="UP000327493"/>
    </source>
</evidence>